<sequence length="333" mass="36626">MSGDSLERRVAGISKERREAIIVRSGARAVEEAKRLSGGDPQEFDGGSNWGFARTTLNIATSARAHQNAHDAPGPSQENSERRDPLHTARESFVSVLGRDDDFHSPYSYAAMRDAYGVMDGWSVVEGGNLRTPDHEARSRAFVDEVKAVVRASWAEESVRRGVDFAKRGDYTTAIKCYEQALELDPRNAVAFVAKGAALANQGKFKDAAMDLEKALKINPQVENAQKYLDDIKMKHPEALKGPPSIGYGAGRQVPPPRPSEAGRSAPINPTHPDQRRAVSPSSEYKAALQRELAAAVEEKKRKKRERSKSKSKRRKRKTLKKRSSSSSGSDSD</sequence>
<organism evidence="3 4">
    <name type="scientific">Micromonas commoda (strain RCC299 / NOUM17 / CCMP2709)</name>
    <name type="common">Picoplanktonic green alga</name>
    <dbReference type="NCBI Taxonomy" id="296587"/>
    <lineage>
        <taxon>Eukaryota</taxon>
        <taxon>Viridiplantae</taxon>
        <taxon>Chlorophyta</taxon>
        <taxon>Mamiellophyceae</taxon>
        <taxon>Mamiellales</taxon>
        <taxon>Mamiellaceae</taxon>
        <taxon>Micromonas</taxon>
    </lineage>
</organism>
<dbReference type="Proteomes" id="UP000002009">
    <property type="component" value="Chromosome 12"/>
</dbReference>
<dbReference type="PANTHER" id="PTHR23184:SF9">
    <property type="entry name" value="TETRATRICOPEPTIDE REPEAT PROTEIN 14"/>
    <property type="match status" value="1"/>
</dbReference>
<dbReference type="InterPro" id="IPR019734">
    <property type="entry name" value="TPR_rpt"/>
</dbReference>
<dbReference type="PANTHER" id="PTHR23184">
    <property type="entry name" value="TETRATRICOPEPTIDE REPEAT PROTEIN 14"/>
    <property type="match status" value="1"/>
</dbReference>
<dbReference type="KEGG" id="mis:MICPUN_63213"/>
<dbReference type="AlphaFoldDB" id="C1FIV1"/>
<keyword evidence="4" id="KW-1185">Reference proteome</keyword>
<feature type="region of interest" description="Disordered" evidence="2">
    <location>
        <begin position="61"/>
        <end position="86"/>
    </location>
</feature>
<feature type="repeat" description="TPR" evidence="1">
    <location>
        <begin position="155"/>
        <end position="188"/>
    </location>
</feature>
<dbReference type="PROSITE" id="PS50293">
    <property type="entry name" value="TPR_REGION"/>
    <property type="match status" value="1"/>
</dbReference>
<dbReference type="SMART" id="SM00028">
    <property type="entry name" value="TPR"/>
    <property type="match status" value="2"/>
</dbReference>
<reference evidence="3 4" key="1">
    <citation type="journal article" date="2009" name="Science">
        <title>Green evolution and dynamic adaptations revealed by genomes of the marine picoeukaryotes Micromonas.</title>
        <authorList>
            <person name="Worden A.Z."/>
            <person name="Lee J.H."/>
            <person name="Mock T."/>
            <person name="Rouze P."/>
            <person name="Simmons M.P."/>
            <person name="Aerts A.L."/>
            <person name="Allen A.E."/>
            <person name="Cuvelier M.L."/>
            <person name="Derelle E."/>
            <person name="Everett M.V."/>
            <person name="Foulon E."/>
            <person name="Grimwood J."/>
            <person name="Gundlach H."/>
            <person name="Henrissat B."/>
            <person name="Napoli C."/>
            <person name="McDonald S.M."/>
            <person name="Parker M.S."/>
            <person name="Rombauts S."/>
            <person name="Salamov A."/>
            <person name="Von Dassow P."/>
            <person name="Badger J.H."/>
            <person name="Coutinho P.M."/>
            <person name="Demir E."/>
            <person name="Dubchak I."/>
            <person name="Gentemann C."/>
            <person name="Eikrem W."/>
            <person name="Gready J.E."/>
            <person name="John U."/>
            <person name="Lanier W."/>
            <person name="Lindquist E.A."/>
            <person name="Lucas S."/>
            <person name="Mayer K.F."/>
            <person name="Moreau H."/>
            <person name="Not F."/>
            <person name="Otillar R."/>
            <person name="Panaud O."/>
            <person name="Pangilinan J."/>
            <person name="Paulsen I."/>
            <person name="Piegu B."/>
            <person name="Poliakov A."/>
            <person name="Robbens S."/>
            <person name="Schmutz J."/>
            <person name="Toulza E."/>
            <person name="Wyss T."/>
            <person name="Zelensky A."/>
            <person name="Zhou K."/>
            <person name="Armbrust E.V."/>
            <person name="Bhattacharya D."/>
            <person name="Goodenough U.W."/>
            <person name="Van de Peer Y."/>
            <person name="Grigoriev I.V."/>
        </authorList>
    </citation>
    <scope>NUCLEOTIDE SEQUENCE [LARGE SCALE GENOMIC DNA]</scope>
    <source>
        <strain evidence="4">RCC299 / NOUM17</strain>
    </source>
</reference>
<name>C1FIV1_MICCC</name>
<dbReference type="InParanoid" id="C1FIV1"/>
<dbReference type="PROSITE" id="PS50005">
    <property type="entry name" value="TPR"/>
    <property type="match status" value="2"/>
</dbReference>
<dbReference type="Pfam" id="PF13414">
    <property type="entry name" value="TPR_11"/>
    <property type="match status" value="1"/>
</dbReference>
<feature type="region of interest" description="Disordered" evidence="2">
    <location>
        <begin position="29"/>
        <end position="49"/>
    </location>
</feature>
<proteinExistence type="predicted"/>
<dbReference type="STRING" id="296587.C1FIV1"/>
<feature type="repeat" description="TPR" evidence="1">
    <location>
        <begin position="189"/>
        <end position="222"/>
    </location>
</feature>
<evidence type="ECO:0000256" key="2">
    <source>
        <dbReference type="SAM" id="MobiDB-lite"/>
    </source>
</evidence>
<evidence type="ECO:0000256" key="1">
    <source>
        <dbReference type="PROSITE-ProRule" id="PRU00339"/>
    </source>
</evidence>
<dbReference type="GeneID" id="8247870"/>
<dbReference type="InterPro" id="IPR011990">
    <property type="entry name" value="TPR-like_helical_dom_sf"/>
</dbReference>
<feature type="compositionally biased region" description="Basic residues" evidence="2">
    <location>
        <begin position="301"/>
        <end position="324"/>
    </location>
</feature>
<dbReference type="eggNOG" id="ENOG502R8T4">
    <property type="taxonomic scope" value="Eukaryota"/>
</dbReference>
<dbReference type="OrthoDB" id="515244at2759"/>
<feature type="region of interest" description="Disordered" evidence="2">
    <location>
        <begin position="238"/>
        <end position="333"/>
    </location>
</feature>
<evidence type="ECO:0000313" key="3">
    <source>
        <dbReference type="EMBL" id="ACO70482.1"/>
    </source>
</evidence>
<gene>
    <name evidence="3" type="ORF">MICPUN_63213</name>
</gene>
<dbReference type="InterPro" id="IPR039190">
    <property type="entry name" value="TTC14"/>
</dbReference>
<keyword evidence="1" id="KW-0802">TPR repeat</keyword>
<evidence type="ECO:0000313" key="4">
    <source>
        <dbReference type="Proteomes" id="UP000002009"/>
    </source>
</evidence>
<protein>
    <submittedName>
        <fullName evidence="3">Uncharacterized protein</fullName>
    </submittedName>
</protein>
<dbReference type="RefSeq" id="XP_002509224.1">
    <property type="nucleotide sequence ID" value="XM_002509178.1"/>
</dbReference>
<accession>C1FIV1</accession>
<dbReference type="EMBL" id="CP001577">
    <property type="protein sequence ID" value="ACO70482.1"/>
    <property type="molecule type" value="Genomic_DNA"/>
</dbReference>
<dbReference type="Gene3D" id="1.25.40.10">
    <property type="entry name" value="Tetratricopeptide repeat domain"/>
    <property type="match status" value="1"/>
</dbReference>
<dbReference type="SUPFAM" id="SSF48452">
    <property type="entry name" value="TPR-like"/>
    <property type="match status" value="1"/>
</dbReference>